<dbReference type="EMBL" id="JBCLUF010000032">
    <property type="protein sequence ID" value="MEY8662889.1"/>
    <property type="molecule type" value="Genomic_DNA"/>
</dbReference>
<organism evidence="10 11">
    <name type="scientific">Ligilactobacillus faecis</name>
    <dbReference type="NCBI Taxonomy" id="762833"/>
    <lineage>
        <taxon>Bacteria</taxon>
        <taxon>Bacillati</taxon>
        <taxon>Bacillota</taxon>
        <taxon>Bacilli</taxon>
        <taxon>Lactobacillales</taxon>
        <taxon>Lactobacillaceae</taxon>
        <taxon>Ligilactobacillus</taxon>
    </lineage>
</organism>
<evidence type="ECO:0000256" key="8">
    <source>
        <dbReference type="ARBA" id="ARBA00093459"/>
    </source>
</evidence>
<protein>
    <recommendedName>
        <fullName evidence="2">Protein-ADP-ribose hydrolase</fullName>
    </recommendedName>
</protein>
<dbReference type="SMART" id="SM00506">
    <property type="entry name" value="A1pp"/>
    <property type="match status" value="1"/>
</dbReference>
<evidence type="ECO:0000259" key="9">
    <source>
        <dbReference type="PROSITE" id="PS51154"/>
    </source>
</evidence>
<name>A0ABV4DR04_9LACO</name>
<sequence length="252" mass="27975">MEITELLPELITKLAPTGPLPTTTPAQLAYWRELVTLREPGYLPTDYLQKEDELLELLWQKRPLVTLEELDEVVPGLYLYQGDITTLQVEAFVDPADPDLLGCFDPTHPCLDNEVHVFSGSRLRETGHKLKQAGKTPLASGQTYVNLGHHLPAKYVIQAIAPTVHGVLQPEQIEALRSCYAEIFEAVTKYQIKTIALCALGTGAANFPNELAAKIAITAAKKAQAKDPSLKIVLTPYKDLDLNLYRYLLTDE</sequence>
<evidence type="ECO:0000256" key="6">
    <source>
        <dbReference type="ARBA" id="ARBA00023295"/>
    </source>
</evidence>
<proteinExistence type="inferred from homology"/>
<evidence type="ECO:0000313" key="10">
    <source>
        <dbReference type="EMBL" id="MEY8662889.1"/>
    </source>
</evidence>
<feature type="domain" description="Macro" evidence="9">
    <location>
        <begin position="64"/>
        <end position="252"/>
    </location>
</feature>
<comment type="cofactor">
    <cofactor evidence="1">
        <name>Zn(2+)</name>
        <dbReference type="ChEBI" id="CHEBI:29105"/>
    </cofactor>
</comment>
<evidence type="ECO:0000256" key="3">
    <source>
        <dbReference type="ARBA" id="ARBA00022723"/>
    </source>
</evidence>
<reference evidence="10 11" key="1">
    <citation type="submission" date="2024-03" db="EMBL/GenBank/DDBJ databases">
        <title>Mouse gut bacterial collection (mGBC) of GemPharmatech.</title>
        <authorList>
            <person name="He Y."/>
            <person name="Dong L."/>
            <person name="Wu D."/>
            <person name="Gao X."/>
            <person name="Lin Z."/>
        </authorList>
    </citation>
    <scope>NUCLEOTIDE SEQUENCE [LARGE SCALE GENOMIC DNA]</scope>
    <source>
        <strain evidence="10 11">15-30</strain>
    </source>
</reference>
<dbReference type="InterPro" id="IPR043472">
    <property type="entry name" value="Macro_dom-like"/>
</dbReference>
<dbReference type="PANTHER" id="PTHR11106">
    <property type="entry name" value="GANGLIOSIDE INDUCED DIFFERENTIATION ASSOCIATED PROTEIN 2-RELATED"/>
    <property type="match status" value="1"/>
</dbReference>
<dbReference type="PROSITE" id="PS51154">
    <property type="entry name" value="MACRO"/>
    <property type="match status" value="1"/>
</dbReference>
<evidence type="ECO:0000313" key="11">
    <source>
        <dbReference type="Proteomes" id="UP001565236"/>
    </source>
</evidence>
<evidence type="ECO:0000256" key="5">
    <source>
        <dbReference type="ARBA" id="ARBA00022833"/>
    </source>
</evidence>
<comment type="caution">
    <text evidence="10">The sequence shown here is derived from an EMBL/GenBank/DDBJ whole genome shotgun (WGS) entry which is preliminary data.</text>
</comment>
<keyword evidence="5" id="KW-0862">Zinc</keyword>
<keyword evidence="11" id="KW-1185">Reference proteome</keyword>
<dbReference type="Proteomes" id="UP001565236">
    <property type="component" value="Unassembled WGS sequence"/>
</dbReference>
<evidence type="ECO:0000256" key="4">
    <source>
        <dbReference type="ARBA" id="ARBA00022801"/>
    </source>
</evidence>
<dbReference type="Pfam" id="PF01661">
    <property type="entry name" value="Macro"/>
    <property type="match status" value="1"/>
</dbReference>
<evidence type="ECO:0000256" key="2">
    <source>
        <dbReference type="ARBA" id="ARBA00018852"/>
    </source>
</evidence>
<dbReference type="InterPro" id="IPR002589">
    <property type="entry name" value="Macro_dom"/>
</dbReference>
<dbReference type="PANTHER" id="PTHR11106:SF121">
    <property type="entry name" value="ADP-RIBOSE 1''-PHOSPHATE PHOSPHATASE"/>
    <property type="match status" value="1"/>
</dbReference>
<evidence type="ECO:0000256" key="1">
    <source>
        <dbReference type="ARBA" id="ARBA00001947"/>
    </source>
</evidence>
<dbReference type="Gene3D" id="3.40.220.10">
    <property type="entry name" value="Leucine Aminopeptidase, subunit E, domain 1"/>
    <property type="match status" value="1"/>
</dbReference>
<accession>A0ABV4DR04</accession>
<keyword evidence="4" id="KW-0378">Hydrolase</keyword>
<dbReference type="RefSeq" id="WP_369942773.1">
    <property type="nucleotide sequence ID" value="NZ_JBCLUF010000032.1"/>
</dbReference>
<comment type="similarity">
    <text evidence="8">Belongs to the MacroD-type family. Zn-Macro subfamily.</text>
</comment>
<gene>
    <name evidence="10" type="ORF">AALT52_08315</name>
</gene>
<keyword evidence="3" id="KW-0479">Metal-binding</keyword>
<evidence type="ECO:0000256" key="7">
    <source>
        <dbReference type="ARBA" id="ARBA00048482"/>
    </source>
</evidence>
<dbReference type="SUPFAM" id="SSF52949">
    <property type="entry name" value="Macro domain-like"/>
    <property type="match status" value="1"/>
</dbReference>
<keyword evidence="6" id="KW-0326">Glycosidase</keyword>
<comment type="catalytic activity">
    <reaction evidence="7">
        <text>4-O-(ADP-D-ribosyl)-L-aspartyl-[protein] + H2O = L-aspartyl-[protein] + ADP-D-ribose + H(+)</text>
        <dbReference type="Rhea" id="RHEA:54428"/>
        <dbReference type="Rhea" id="RHEA-COMP:9867"/>
        <dbReference type="Rhea" id="RHEA-COMP:13832"/>
        <dbReference type="ChEBI" id="CHEBI:15377"/>
        <dbReference type="ChEBI" id="CHEBI:15378"/>
        <dbReference type="ChEBI" id="CHEBI:29961"/>
        <dbReference type="ChEBI" id="CHEBI:57967"/>
        <dbReference type="ChEBI" id="CHEBI:138102"/>
    </reaction>
    <physiologicalReaction direction="left-to-right" evidence="7">
        <dbReference type="Rhea" id="RHEA:54429"/>
    </physiologicalReaction>
</comment>